<gene>
    <name evidence="9" type="ORF">DCF19_17830</name>
</gene>
<sequence>MTHYDYIVIGAGSAGCVVANRLTEDSDTTVLLLEAGNPDTKPEIHIPSACVSLLGSEVDWSYFSEPEPYLRDRKMFCSRGKVLGGSSSINFMMYIRGNPHDYDRWRSLGNYSWSYQDVLPYFKKSEHQQRGASEYHGIDGELSVTDIKSSAVISQRFIDACVAMGYDVNPDFNGIQQEGVGPYQLTVKDGKRHSAAAAFLLPILKRPNLTTMTGALVTRLLFEGTRAIGVEYLQEGTLHQVRVNQEVILSAGAFDSPKLLMLSGIGNAEYLQAMEIPLVADLPGVGQNLQDHVLVTVVQESIQAVQPASTSNGIEAGLFLHSEQNLDVAPDLQCFFGPIQFLSPGYVPAVYGFTGAVSLTRLQNMGSVRLHSRDPKDAPILQMNYLQSQADVQKLVAGIKLIRQLFQSSAFDEFRGQEIAPSANVRSDEALETYVRDTCSTVWHSVGTCKMGIDPMAVVDPELRVHGVEGLRVVDASIMPTITTGNTNAPTIMIGEKAADFIKSSRARQTMMTEYNVKNPATYAT</sequence>
<evidence type="ECO:0000256" key="3">
    <source>
        <dbReference type="ARBA" id="ARBA00022630"/>
    </source>
</evidence>
<dbReference type="Pfam" id="PF05199">
    <property type="entry name" value="GMC_oxred_C"/>
    <property type="match status" value="1"/>
</dbReference>
<dbReference type="EMBL" id="QBML01000027">
    <property type="protein sequence ID" value="PZO37921.1"/>
    <property type="molecule type" value="Genomic_DNA"/>
</dbReference>
<comment type="similarity">
    <text evidence="2 6">Belongs to the GMC oxidoreductase family.</text>
</comment>
<dbReference type="InterPro" id="IPR000172">
    <property type="entry name" value="GMC_OxRdtase_N"/>
</dbReference>
<feature type="binding site" evidence="5">
    <location>
        <position position="82"/>
    </location>
    <ligand>
        <name>FAD</name>
        <dbReference type="ChEBI" id="CHEBI:57692"/>
    </ligand>
</feature>
<evidence type="ECO:0000256" key="2">
    <source>
        <dbReference type="ARBA" id="ARBA00010790"/>
    </source>
</evidence>
<evidence type="ECO:0000256" key="6">
    <source>
        <dbReference type="RuleBase" id="RU003968"/>
    </source>
</evidence>
<comment type="caution">
    <text evidence="9">The sequence shown here is derived from an EMBL/GenBank/DDBJ whole genome shotgun (WGS) entry which is preliminary data.</text>
</comment>
<dbReference type="SUPFAM" id="SSF51905">
    <property type="entry name" value="FAD/NAD(P)-binding domain"/>
    <property type="match status" value="1"/>
</dbReference>
<dbReference type="PROSITE" id="PS00623">
    <property type="entry name" value="GMC_OXRED_1"/>
    <property type="match status" value="1"/>
</dbReference>
<feature type="binding site" evidence="5">
    <location>
        <position position="217"/>
    </location>
    <ligand>
        <name>FAD</name>
        <dbReference type="ChEBI" id="CHEBI:57692"/>
    </ligand>
</feature>
<protein>
    <submittedName>
        <fullName evidence="9">Choline dehydrogenase</fullName>
    </submittedName>
</protein>
<feature type="binding site" evidence="5">
    <location>
        <begin position="443"/>
        <end position="444"/>
    </location>
    <ligand>
        <name>FAD</name>
        <dbReference type="ChEBI" id="CHEBI:57692"/>
    </ligand>
</feature>
<keyword evidence="3 6" id="KW-0285">Flavoprotein</keyword>
<evidence type="ECO:0000256" key="1">
    <source>
        <dbReference type="ARBA" id="ARBA00001974"/>
    </source>
</evidence>
<evidence type="ECO:0000256" key="5">
    <source>
        <dbReference type="PIRSR" id="PIRSR000137-2"/>
    </source>
</evidence>
<dbReference type="PIRSF" id="PIRSF000137">
    <property type="entry name" value="Alcohol_oxidase"/>
    <property type="match status" value="1"/>
</dbReference>
<organism evidence="9 10">
    <name type="scientific">Pseudanabaena frigida</name>
    <dbReference type="NCBI Taxonomy" id="945775"/>
    <lineage>
        <taxon>Bacteria</taxon>
        <taxon>Bacillati</taxon>
        <taxon>Cyanobacteriota</taxon>
        <taxon>Cyanophyceae</taxon>
        <taxon>Pseudanabaenales</taxon>
        <taxon>Pseudanabaenaceae</taxon>
        <taxon>Pseudanabaena</taxon>
    </lineage>
</organism>
<name>A0A2W4XQU1_9CYAN</name>
<dbReference type="Gene3D" id="3.50.50.60">
    <property type="entry name" value="FAD/NAD(P)-binding domain"/>
    <property type="match status" value="1"/>
</dbReference>
<dbReference type="PANTHER" id="PTHR11552:SF147">
    <property type="entry name" value="CHOLINE DEHYDROGENASE, MITOCHONDRIAL"/>
    <property type="match status" value="1"/>
</dbReference>
<evidence type="ECO:0000313" key="10">
    <source>
        <dbReference type="Proteomes" id="UP000249467"/>
    </source>
</evidence>
<dbReference type="Proteomes" id="UP000249467">
    <property type="component" value="Unassembled WGS sequence"/>
</dbReference>
<dbReference type="InterPro" id="IPR012132">
    <property type="entry name" value="GMC_OxRdtase"/>
</dbReference>
<feature type="domain" description="Glucose-methanol-choline oxidoreductase N-terminal" evidence="8">
    <location>
        <begin position="252"/>
        <end position="266"/>
    </location>
</feature>
<reference evidence="9 10" key="2">
    <citation type="submission" date="2018-06" db="EMBL/GenBank/DDBJ databases">
        <title>Metagenomic assembly of (sub)arctic Cyanobacteria and their associated microbiome from non-axenic cultures.</title>
        <authorList>
            <person name="Baurain D."/>
        </authorList>
    </citation>
    <scope>NUCLEOTIDE SEQUENCE [LARGE SCALE GENOMIC DNA]</scope>
    <source>
        <strain evidence="9">ULC066bin1</strain>
    </source>
</reference>
<keyword evidence="4 5" id="KW-0274">FAD</keyword>
<dbReference type="GO" id="GO:0016614">
    <property type="term" value="F:oxidoreductase activity, acting on CH-OH group of donors"/>
    <property type="evidence" value="ECO:0007669"/>
    <property type="project" value="InterPro"/>
</dbReference>
<dbReference type="GO" id="GO:0050660">
    <property type="term" value="F:flavin adenine dinucleotide binding"/>
    <property type="evidence" value="ECO:0007669"/>
    <property type="project" value="InterPro"/>
</dbReference>
<evidence type="ECO:0000313" key="9">
    <source>
        <dbReference type="EMBL" id="PZO37921.1"/>
    </source>
</evidence>
<evidence type="ECO:0000259" key="7">
    <source>
        <dbReference type="PROSITE" id="PS00623"/>
    </source>
</evidence>
<dbReference type="PANTHER" id="PTHR11552">
    <property type="entry name" value="GLUCOSE-METHANOL-CHOLINE GMC OXIDOREDUCTASE"/>
    <property type="match status" value="1"/>
</dbReference>
<evidence type="ECO:0000259" key="8">
    <source>
        <dbReference type="PROSITE" id="PS00624"/>
    </source>
</evidence>
<dbReference type="PROSITE" id="PS00624">
    <property type="entry name" value="GMC_OXRED_2"/>
    <property type="match status" value="1"/>
</dbReference>
<accession>A0A2W4XQU1</accession>
<dbReference type="Gene3D" id="3.30.560.10">
    <property type="entry name" value="Glucose Oxidase, domain 3"/>
    <property type="match status" value="1"/>
</dbReference>
<dbReference type="InterPro" id="IPR036188">
    <property type="entry name" value="FAD/NAD-bd_sf"/>
</dbReference>
<dbReference type="Pfam" id="PF00732">
    <property type="entry name" value="GMC_oxred_N"/>
    <property type="match status" value="1"/>
</dbReference>
<comment type="cofactor">
    <cofactor evidence="1 5">
        <name>FAD</name>
        <dbReference type="ChEBI" id="CHEBI:57692"/>
    </cofactor>
</comment>
<evidence type="ECO:0000256" key="4">
    <source>
        <dbReference type="ARBA" id="ARBA00022827"/>
    </source>
</evidence>
<reference evidence="9 10" key="1">
    <citation type="submission" date="2018-04" db="EMBL/GenBank/DDBJ databases">
        <authorList>
            <person name="Go L.Y."/>
            <person name="Mitchell J.A."/>
        </authorList>
    </citation>
    <scope>NUCLEOTIDE SEQUENCE [LARGE SCALE GENOMIC DNA]</scope>
    <source>
        <strain evidence="9">ULC066bin1</strain>
    </source>
</reference>
<feature type="domain" description="Glucose-methanol-choline oxidoreductase N-terminal" evidence="7">
    <location>
        <begin position="80"/>
        <end position="103"/>
    </location>
</feature>
<dbReference type="SUPFAM" id="SSF54373">
    <property type="entry name" value="FAD-linked reductases, C-terminal domain"/>
    <property type="match status" value="1"/>
</dbReference>
<dbReference type="AlphaFoldDB" id="A0A2W4XQU1"/>
<dbReference type="InterPro" id="IPR007867">
    <property type="entry name" value="GMC_OxRtase_C"/>
</dbReference>
<proteinExistence type="inferred from homology"/>